<dbReference type="PROSITE" id="PS50819">
    <property type="entry name" value="INTEIN_ENDONUCLEASE"/>
    <property type="match status" value="1"/>
</dbReference>
<dbReference type="Gene3D" id="3.10.28.10">
    <property type="entry name" value="Homing endonucleases"/>
    <property type="match status" value="1"/>
</dbReference>
<dbReference type="InterPro" id="IPR006141">
    <property type="entry name" value="Intein_N"/>
</dbReference>
<keyword evidence="1" id="KW-0068">Autocatalytic cleavage</keyword>
<dbReference type="PROSITE" id="PS50817">
    <property type="entry name" value="INTEIN_N_TER"/>
    <property type="match status" value="1"/>
</dbReference>
<organism evidence="4 5">
    <name type="scientific">Fusobacterium vincentii ATCC 49256</name>
    <dbReference type="NCBI Taxonomy" id="209882"/>
    <lineage>
        <taxon>Bacteria</taxon>
        <taxon>Fusobacteriati</taxon>
        <taxon>Fusobacteriota</taxon>
        <taxon>Fusobacteriia</taxon>
        <taxon>Fusobacteriales</taxon>
        <taxon>Fusobacteriaceae</taxon>
        <taxon>Fusobacterium</taxon>
    </lineage>
</organism>
<protein>
    <submittedName>
        <fullName evidence="4">Phage protein</fullName>
    </submittedName>
</protein>
<dbReference type="CDD" id="cd00081">
    <property type="entry name" value="Hint"/>
    <property type="match status" value="1"/>
</dbReference>
<evidence type="ECO:0000256" key="2">
    <source>
        <dbReference type="ARBA" id="ARBA00023000"/>
    </source>
</evidence>
<dbReference type="Gene3D" id="2.170.16.10">
    <property type="entry name" value="Hedgehog/Intein (Hint) domain"/>
    <property type="match status" value="1"/>
</dbReference>
<name>Q7P4L3_FUSVC</name>
<dbReference type="InterPro" id="IPR006528">
    <property type="entry name" value="Phage_head_morphogenesis_dom"/>
</dbReference>
<dbReference type="InterPro" id="IPR004042">
    <property type="entry name" value="Intein_endonuc_central"/>
</dbReference>
<keyword evidence="2" id="KW-0651">Protein splicing</keyword>
<dbReference type="SUPFAM" id="SSF55608">
    <property type="entry name" value="Homing endonucleases"/>
    <property type="match status" value="1"/>
</dbReference>
<dbReference type="InterPro" id="IPR003587">
    <property type="entry name" value="Hint_dom_N"/>
</dbReference>
<dbReference type="GO" id="GO:0004519">
    <property type="term" value="F:endonuclease activity"/>
    <property type="evidence" value="ECO:0007669"/>
    <property type="project" value="InterPro"/>
</dbReference>
<gene>
    <name evidence="4" type="ORF">FNV0621</name>
</gene>
<accession>Q7P4L3</accession>
<dbReference type="InterPro" id="IPR036844">
    <property type="entry name" value="Hint_dom_sf"/>
</dbReference>
<feature type="domain" description="DOD-type homing endonuclease" evidence="3">
    <location>
        <begin position="427"/>
        <end position="559"/>
    </location>
</feature>
<dbReference type="InterPro" id="IPR027434">
    <property type="entry name" value="Homing_endonucl"/>
</dbReference>
<dbReference type="EMBL" id="AABF01000109">
    <property type="protein sequence ID" value="EAA23580.1"/>
    <property type="molecule type" value="Genomic_DNA"/>
</dbReference>
<dbReference type="GO" id="GO:0016539">
    <property type="term" value="P:intein-mediated protein splicing"/>
    <property type="evidence" value="ECO:0007669"/>
    <property type="project" value="InterPro"/>
</dbReference>
<evidence type="ECO:0000313" key="5">
    <source>
        <dbReference type="Proteomes" id="UP000006454"/>
    </source>
</evidence>
<dbReference type="Proteomes" id="UP000006454">
    <property type="component" value="Unassembled WGS sequence"/>
</dbReference>
<evidence type="ECO:0000313" key="4">
    <source>
        <dbReference type="EMBL" id="EAA23580.1"/>
    </source>
</evidence>
<dbReference type="Pfam" id="PF04233">
    <property type="entry name" value="Phage_Mu_F"/>
    <property type="match status" value="1"/>
</dbReference>
<sequence>MAQKNRDYWEERQVKREAKAFTTIQDVEKEYKIALEKAKQNINKELSRIGTTYMKDNNLSYHDALKLLKGDEYKVWKKDLHDYMKEYNKLLKTAPLEAKKLYLEIETLSARSRMSHLDSLRAQVDMELIKVSTGIDETAKNTLTSIYRDTYTEVTKDLGVNVIVSPEKIKTVLDRPWSGANFSERIWSNTDKLAQTVKQEIVNGMIQGINLQTMTKRVSERFETAKKNDVERLLRTEVNYTLNQATLDGYKEAGIEKYEFSATLDSRTSQICSELNGEIFEIKKIAVGLNYPPMHPRCFDKNTEVYTNNGWKLFKDLKDKDLVYTINPENLEPEWQQPINYISYKYQGSMISFKNSRFDLVVTPNHSILVQNMDNSVKDKSWKLKEASTVGRKSKHKMFAGLNWNGVYKKYEILAGEKVEIETYLKFMAYWLSDGSCTLDKNSYNIKIAQCNNNWMYDELKKFPFKIYKCKESLMIHNKKLGEELIKFGKATTKFIPDNIKELSHELIKIFLLAYSKADGTIKKGKIWKGYKFNDSISFFTSSDKLSSDLGELILKAGGRPSYYLNKCAGKEKEFKNGIYTINNDVWVINWIPNFVIIYII</sequence>
<evidence type="ECO:0000259" key="3">
    <source>
        <dbReference type="PROSITE" id="PS50819"/>
    </source>
</evidence>
<dbReference type="SUPFAM" id="SSF51294">
    <property type="entry name" value="Hedgehog/intein (Hint) domain"/>
    <property type="match status" value="1"/>
</dbReference>
<dbReference type="NCBIfam" id="TIGR01641">
    <property type="entry name" value="phageSPP1_gp7"/>
    <property type="match status" value="1"/>
</dbReference>
<dbReference type="AlphaFoldDB" id="Q7P4L3"/>
<reference evidence="4 5" key="1">
    <citation type="journal article" date="2003" name="Genome Res.">
        <title>Genome analysis of F. nucleatum sub spp vincentii and its comparison with the genome of F. nucleatum ATCC 25586.</title>
        <authorList>
            <person name="Kapatral V."/>
            <person name="Ivanova N."/>
            <person name="Anderson I."/>
            <person name="Reznik G."/>
            <person name="Bhattacharyya A."/>
            <person name="Gardner W.L."/>
            <person name="Mikhailova N."/>
            <person name="Lapidus A."/>
            <person name="Larsen N."/>
            <person name="D'Souza M."/>
            <person name="Walunas T."/>
            <person name="Haselkorn R."/>
            <person name="Overbeek R."/>
            <person name="Kyrpides N."/>
        </authorList>
    </citation>
    <scope>NUCLEOTIDE SEQUENCE [LARGE SCALE GENOMIC DNA]</scope>
    <source>
        <strain evidence="4 5">ATCC 49256</strain>
    </source>
</reference>
<dbReference type="SMART" id="SM00306">
    <property type="entry name" value="HintN"/>
    <property type="match status" value="1"/>
</dbReference>
<proteinExistence type="predicted"/>
<evidence type="ECO:0000256" key="1">
    <source>
        <dbReference type="ARBA" id="ARBA00022813"/>
    </source>
</evidence>
<comment type="caution">
    <text evidence="4">The sequence shown here is derived from an EMBL/GenBank/DDBJ whole genome shotgun (WGS) entry which is preliminary data.</text>
</comment>